<evidence type="ECO:0000256" key="11">
    <source>
        <dbReference type="RuleBase" id="RU004165"/>
    </source>
</evidence>
<organism evidence="12 13">
    <name type="scientific">Gordonia aichiensis NBRC 108223</name>
    <dbReference type="NCBI Taxonomy" id="1220583"/>
    <lineage>
        <taxon>Bacteria</taxon>
        <taxon>Bacillati</taxon>
        <taxon>Actinomycetota</taxon>
        <taxon>Actinomycetes</taxon>
        <taxon>Mycobacteriales</taxon>
        <taxon>Gordoniaceae</taxon>
        <taxon>Gordonia</taxon>
    </lineage>
</organism>
<keyword evidence="4 10" id="KW-0808">Transferase</keyword>
<evidence type="ECO:0000256" key="7">
    <source>
        <dbReference type="ARBA" id="ARBA00022840"/>
    </source>
</evidence>
<dbReference type="PIRSF" id="PIRSF035805">
    <property type="entry name" value="TK_cell"/>
    <property type="match status" value="1"/>
</dbReference>
<keyword evidence="6 10" id="KW-0418">Kinase</keyword>
<sequence length="200" mass="21992">MVSEPGRLVFYYGPMGAGKTTLALQTHFNQSQQGRVGLLLTQCDRSGLPLVTSRIGLVADAILVDDTTALHDLVDGFTSHRIDYVVCDEAQFLTRAQVDELALLVDKRAIDVFAYGLLTDFRTRLFDGSARLIEIADEAHRMQAVVLCWCGRPAFMNARIVDGEVVRSGDVVAVGDTIDGPVQYRALCRRHHRAGQSFPA</sequence>
<evidence type="ECO:0000256" key="6">
    <source>
        <dbReference type="ARBA" id="ARBA00022777"/>
    </source>
</evidence>
<dbReference type="GO" id="GO:0004797">
    <property type="term" value="F:thymidine kinase activity"/>
    <property type="evidence" value="ECO:0007669"/>
    <property type="project" value="UniProtKB-EC"/>
</dbReference>
<dbReference type="GO" id="GO:0046104">
    <property type="term" value="P:thymidine metabolic process"/>
    <property type="evidence" value="ECO:0007669"/>
    <property type="project" value="TreeGrafter"/>
</dbReference>
<reference evidence="12 13" key="1">
    <citation type="submission" date="2012-12" db="EMBL/GenBank/DDBJ databases">
        <title>Whole genome shotgun sequence of Gordonia aichiensis NBRC 108223.</title>
        <authorList>
            <person name="Isaki-Nakamura S."/>
            <person name="Hosoyama A."/>
            <person name="Tsuchikane K."/>
            <person name="Ando Y."/>
            <person name="Baba S."/>
            <person name="Ohji S."/>
            <person name="Hamada M."/>
            <person name="Tamura T."/>
            <person name="Yamazoe A."/>
            <person name="Yamazaki S."/>
            <person name="Fujita N."/>
        </authorList>
    </citation>
    <scope>NUCLEOTIDE SEQUENCE [LARGE SCALE GENOMIC DNA]</scope>
    <source>
        <strain evidence="12 13">NBRC 108223</strain>
    </source>
</reference>
<dbReference type="NCBIfam" id="NF003297">
    <property type="entry name" value="PRK04296.1-2"/>
    <property type="match status" value="1"/>
</dbReference>
<dbReference type="InterPro" id="IPR001267">
    <property type="entry name" value="Thymidine_kinase"/>
</dbReference>
<dbReference type="GO" id="GO:0005524">
    <property type="term" value="F:ATP binding"/>
    <property type="evidence" value="ECO:0007669"/>
    <property type="project" value="UniProtKB-KW"/>
</dbReference>
<evidence type="ECO:0000313" key="13">
    <source>
        <dbReference type="Proteomes" id="UP000010988"/>
    </source>
</evidence>
<dbReference type="Proteomes" id="UP000010988">
    <property type="component" value="Unassembled WGS sequence"/>
</dbReference>
<dbReference type="Gene3D" id="3.40.50.300">
    <property type="entry name" value="P-loop containing nucleotide triphosphate hydrolases"/>
    <property type="match status" value="1"/>
</dbReference>
<evidence type="ECO:0000256" key="1">
    <source>
        <dbReference type="ARBA" id="ARBA00007587"/>
    </source>
</evidence>
<keyword evidence="7 10" id="KW-0067">ATP-binding</keyword>
<evidence type="ECO:0000256" key="2">
    <source>
        <dbReference type="ARBA" id="ARBA00012118"/>
    </source>
</evidence>
<feature type="active site" description="Proton acceptor" evidence="8">
    <location>
        <position position="89"/>
    </location>
</feature>
<dbReference type="EC" id="2.7.1.21" evidence="2 10"/>
<name>L7KDT9_9ACTN</name>
<dbReference type="STRING" id="1220583.GOACH_03_00400"/>
<dbReference type="AlphaFoldDB" id="L7KDT9"/>
<dbReference type="Gene3D" id="3.30.60.20">
    <property type="match status" value="1"/>
</dbReference>
<dbReference type="GO" id="GO:0071897">
    <property type="term" value="P:DNA biosynthetic process"/>
    <property type="evidence" value="ECO:0007669"/>
    <property type="project" value="UniProtKB-KW"/>
</dbReference>
<keyword evidence="5 10" id="KW-0547">Nucleotide-binding</keyword>
<dbReference type="InterPro" id="IPR027417">
    <property type="entry name" value="P-loop_NTPase"/>
</dbReference>
<evidence type="ECO:0000256" key="10">
    <source>
        <dbReference type="RuleBase" id="RU000544"/>
    </source>
</evidence>
<evidence type="ECO:0000256" key="5">
    <source>
        <dbReference type="ARBA" id="ARBA00022741"/>
    </source>
</evidence>
<evidence type="ECO:0000256" key="4">
    <source>
        <dbReference type="ARBA" id="ARBA00022679"/>
    </source>
</evidence>
<keyword evidence="13" id="KW-1185">Reference proteome</keyword>
<gene>
    <name evidence="12" type="primary">tdk</name>
    <name evidence="12" type="ORF">GOACH_03_00400</name>
</gene>
<protein>
    <recommendedName>
        <fullName evidence="2 10">Thymidine kinase</fullName>
        <ecNumber evidence="2 10">2.7.1.21</ecNumber>
    </recommendedName>
</protein>
<proteinExistence type="inferred from homology"/>
<dbReference type="Pfam" id="PF00265">
    <property type="entry name" value="TK"/>
    <property type="match status" value="1"/>
</dbReference>
<comment type="catalytic activity">
    <reaction evidence="10">
        <text>thymidine + ATP = dTMP + ADP + H(+)</text>
        <dbReference type="Rhea" id="RHEA:19129"/>
        <dbReference type="ChEBI" id="CHEBI:15378"/>
        <dbReference type="ChEBI" id="CHEBI:17748"/>
        <dbReference type="ChEBI" id="CHEBI:30616"/>
        <dbReference type="ChEBI" id="CHEBI:63528"/>
        <dbReference type="ChEBI" id="CHEBI:456216"/>
        <dbReference type="EC" id="2.7.1.21"/>
    </reaction>
</comment>
<dbReference type="SUPFAM" id="SSF57716">
    <property type="entry name" value="Glucocorticoid receptor-like (DNA-binding domain)"/>
    <property type="match status" value="1"/>
</dbReference>
<evidence type="ECO:0000256" key="9">
    <source>
        <dbReference type="PIRSR" id="PIRSR035805-2"/>
    </source>
</evidence>
<dbReference type="SUPFAM" id="SSF52540">
    <property type="entry name" value="P-loop containing nucleoside triphosphate hydrolases"/>
    <property type="match status" value="1"/>
</dbReference>
<feature type="binding site" evidence="9">
    <location>
        <begin position="172"/>
        <end position="175"/>
    </location>
    <ligand>
        <name>substrate</name>
    </ligand>
</feature>
<keyword evidence="3 10" id="KW-0237">DNA synthesis</keyword>
<evidence type="ECO:0000313" key="12">
    <source>
        <dbReference type="EMBL" id="GAC47025.1"/>
    </source>
</evidence>
<evidence type="ECO:0000256" key="3">
    <source>
        <dbReference type="ARBA" id="ARBA00022634"/>
    </source>
</evidence>
<comment type="similarity">
    <text evidence="1 11">Belongs to the thymidine kinase family.</text>
</comment>
<dbReference type="GO" id="GO:0005829">
    <property type="term" value="C:cytosol"/>
    <property type="evidence" value="ECO:0007669"/>
    <property type="project" value="TreeGrafter"/>
</dbReference>
<dbReference type="EMBL" id="BANR01000003">
    <property type="protein sequence ID" value="GAC47025.1"/>
    <property type="molecule type" value="Genomic_DNA"/>
</dbReference>
<evidence type="ECO:0000256" key="8">
    <source>
        <dbReference type="PIRSR" id="PIRSR035805-1"/>
    </source>
</evidence>
<dbReference type="PANTHER" id="PTHR11441:SF0">
    <property type="entry name" value="THYMIDINE KINASE, CYTOSOLIC"/>
    <property type="match status" value="1"/>
</dbReference>
<accession>L7KDT9</accession>
<comment type="caution">
    <text evidence="12">The sequence shown here is derived from an EMBL/GenBank/DDBJ whole genome shotgun (WGS) entry which is preliminary data.</text>
</comment>
<dbReference type="eggNOG" id="COG1435">
    <property type="taxonomic scope" value="Bacteria"/>
</dbReference>
<dbReference type="PANTHER" id="PTHR11441">
    <property type="entry name" value="THYMIDINE KINASE"/>
    <property type="match status" value="1"/>
</dbReference>
<feature type="binding site" evidence="9">
    <location>
        <position position="184"/>
    </location>
    <ligand>
        <name>substrate</name>
    </ligand>
</feature>